<feature type="domain" description="Peptidase S1" evidence="5">
    <location>
        <begin position="640"/>
        <end position="893"/>
    </location>
</feature>
<dbReference type="PROSITE" id="PS50240">
    <property type="entry name" value="TRYPSIN_DOM"/>
    <property type="match status" value="4"/>
</dbReference>
<keyword evidence="3" id="KW-1133">Transmembrane helix</keyword>
<feature type="signal peptide" evidence="4">
    <location>
        <begin position="1"/>
        <end position="21"/>
    </location>
</feature>
<dbReference type="InterPro" id="IPR033116">
    <property type="entry name" value="TRYPSIN_SER"/>
</dbReference>
<dbReference type="PROSITE" id="PS00134">
    <property type="entry name" value="TRYPSIN_HIS"/>
    <property type="match status" value="4"/>
</dbReference>
<keyword evidence="2" id="KW-0645">Protease</keyword>
<gene>
    <name evidence="6" type="ORF">XDN619_LOCUS7132</name>
</gene>
<proteinExistence type="predicted"/>
<dbReference type="Pfam" id="PF00089">
    <property type="entry name" value="Trypsin"/>
    <property type="match status" value="4"/>
</dbReference>
<protein>
    <recommendedName>
        <fullName evidence="5">Peptidase S1 domain-containing protein</fullName>
    </recommendedName>
</protein>
<feature type="domain" description="Peptidase S1" evidence="5">
    <location>
        <begin position="345"/>
        <end position="598"/>
    </location>
</feature>
<dbReference type="InterPro" id="IPR043504">
    <property type="entry name" value="Peptidase_S1_PA_chymotrypsin"/>
</dbReference>
<comment type="caution">
    <text evidence="6">The sequence shown here is derived from an EMBL/GenBank/DDBJ whole genome shotgun (WGS) entry which is preliminary data.</text>
</comment>
<organism evidence="6 7">
    <name type="scientific">Rotaria magnacalcarata</name>
    <dbReference type="NCBI Taxonomy" id="392030"/>
    <lineage>
        <taxon>Eukaryota</taxon>
        <taxon>Metazoa</taxon>
        <taxon>Spiralia</taxon>
        <taxon>Gnathifera</taxon>
        <taxon>Rotifera</taxon>
        <taxon>Eurotatoria</taxon>
        <taxon>Bdelloidea</taxon>
        <taxon>Philodinida</taxon>
        <taxon>Philodinidae</taxon>
        <taxon>Rotaria</taxon>
    </lineage>
</organism>
<keyword evidence="4" id="KW-0732">Signal</keyword>
<evidence type="ECO:0000256" key="4">
    <source>
        <dbReference type="SAM" id="SignalP"/>
    </source>
</evidence>
<dbReference type="GO" id="GO:0006508">
    <property type="term" value="P:proteolysis"/>
    <property type="evidence" value="ECO:0007669"/>
    <property type="project" value="UniProtKB-KW"/>
</dbReference>
<evidence type="ECO:0000256" key="1">
    <source>
        <dbReference type="ARBA" id="ARBA00023157"/>
    </source>
</evidence>
<keyword evidence="3" id="KW-0812">Transmembrane</keyword>
<evidence type="ECO:0000313" key="7">
    <source>
        <dbReference type="Proteomes" id="UP000663887"/>
    </source>
</evidence>
<keyword evidence="2" id="KW-0378">Hydrolase</keyword>
<dbReference type="EMBL" id="CAJNRG010002095">
    <property type="protein sequence ID" value="CAF2043319.1"/>
    <property type="molecule type" value="Genomic_DNA"/>
</dbReference>
<evidence type="ECO:0000259" key="5">
    <source>
        <dbReference type="PROSITE" id="PS50240"/>
    </source>
</evidence>
<dbReference type="PANTHER" id="PTHR24250:SF50">
    <property type="entry name" value="PEPTIDASE S1 DOMAIN-CONTAINING PROTEIN"/>
    <property type="match status" value="1"/>
</dbReference>
<dbReference type="Proteomes" id="UP000663887">
    <property type="component" value="Unassembled WGS sequence"/>
</dbReference>
<sequence length="1263" mass="140593">MEFRFIRILLLIFIWVPFVASYYECDQRLVLCGCGLKNVEMNVHIANGEDAIPYSWPMIVSLRYDCLNNGNVSTHCCSGTILSASYILTAAHCVENINESSLLLGKITIATGIYSRSQQCQTIRKVDQIFIHPNWTAHVNGFRNDIAILHLTESLDFSTNLLIARTCLPAQSNSTNDITKYPPSNSSLVVIGWNFRTTLNSTARDILQQATLISIHHNHSSCAASINHIETQFCAGRYEDCKGDSGGPILRWIGDRWEQVGIVSYGLDNCESANHQMIFTRITAYYDWIERVMNQWNSTAITTAATATATAITTINRPLSVYRCSKNNTLCGCGFNNVALTTTRIVGGEEAIPYSWSMIVSLRYDCLNNGNFTTHCCGGTILNNYYILTAAHCVDKINLSSVLSQNITIAAGIHNLTEINQTIRRVDQIFIHSDYTGLTDMFKDDIAILHLSEPLDLDTNSRISRTCRPSRVYTQEDIRQYPSNGSKLAVIGWGLLNRPFNIKPQLLQQLNIYAIHHIHPTCAQYIGYVDVQFCAGVYDDTKGPCNGDSGGPVMQWLDDHWEQVGIASYVVRGCASYGYPSVYTRLASFHDWIEWIINPSNYTTTTTTIAYRPPNVYSCNNRNTSCGCSKVNVAFSSLRIIGGGEAVPYSWSMIVSLRYDCLNNGNFTTHCCGGTILNNYYILTAAHCVDKINLSSVLSQNITIAAGIHNLTEINQTIRRVDQIFIHSDYTGLTDMFKDDIAILHLSEPLDLDTNSRISRTCRPSRVYTQEDIRQYPSNGSKLAVIGWGLLNRPFNIKPQLLQQLNIYAIHHIHPTCAQYIGYVDVQFCAGVYDDTKGPCNGDSGGPVMQWLDDHWEQVGIASYVVRGCASYGYPSVYTRLASFHDWIEWIINPSNYTTTTTTIAYRPPNVYSCNNRNTSCGCSKVNVAFSSLRIIGGGEAVPYSWSMIVSLRYDCLNNGNFTTHCCGGTILNNYYILTAAHCVDKINLSSVLSQNITIAAGIHNLTEINQTIRRVDQIFIHSEYAGQQDLFKNDIAILHLSEPLDLDTNPFITQTCRPLRMNSSENIMAYPSNGSRLAVVGWGAANRPANIIPQLLQQLYIRTIHHNDSTCARSIGHVTVQFCGGVYDGGKGICYGDSGGPIFEWLGDRWEQVGISSYAMNGCASVGYQSVFTRLAAFYDWIEGVINQSNATALSSIKTSAVPTTSNTTTLSNNTTTNNAANNPNSYFGICGSFFVVVFQLIHYVYSFRYIDYPTIILCIHT</sequence>
<dbReference type="InterPro" id="IPR018114">
    <property type="entry name" value="TRYPSIN_HIS"/>
</dbReference>
<keyword evidence="2" id="KW-0720">Serine protease</keyword>
<feature type="domain" description="Peptidase S1" evidence="5">
    <location>
        <begin position="935"/>
        <end position="1188"/>
    </location>
</feature>
<evidence type="ECO:0000256" key="2">
    <source>
        <dbReference type="RuleBase" id="RU363034"/>
    </source>
</evidence>
<feature type="chain" id="PRO_5032595075" description="Peptidase S1 domain-containing protein" evidence="4">
    <location>
        <begin position="22"/>
        <end position="1263"/>
    </location>
</feature>
<feature type="transmembrane region" description="Helical" evidence="3">
    <location>
        <begin position="1228"/>
        <end position="1247"/>
    </location>
</feature>
<name>A0A816P4H0_9BILA</name>
<keyword evidence="3" id="KW-0472">Membrane</keyword>
<accession>A0A816P4H0</accession>
<dbReference type="CDD" id="cd00190">
    <property type="entry name" value="Tryp_SPc"/>
    <property type="match status" value="4"/>
</dbReference>
<dbReference type="Gene3D" id="2.40.10.10">
    <property type="entry name" value="Trypsin-like serine proteases"/>
    <property type="match status" value="4"/>
</dbReference>
<dbReference type="PANTHER" id="PTHR24250">
    <property type="entry name" value="CHYMOTRYPSIN-RELATED"/>
    <property type="match status" value="1"/>
</dbReference>
<reference evidence="6" key="1">
    <citation type="submission" date="2021-02" db="EMBL/GenBank/DDBJ databases">
        <authorList>
            <person name="Nowell W R."/>
        </authorList>
    </citation>
    <scope>NUCLEOTIDE SEQUENCE</scope>
</reference>
<dbReference type="GO" id="GO:0004252">
    <property type="term" value="F:serine-type endopeptidase activity"/>
    <property type="evidence" value="ECO:0007669"/>
    <property type="project" value="InterPro"/>
</dbReference>
<dbReference type="AlphaFoldDB" id="A0A816P4H0"/>
<evidence type="ECO:0000313" key="6">
    <source>
        <dbReference type="EMBL" id="CAF2043319.1"/>
    </source>
</evidence>
<evidence type="ECO:0000256" key="3">
    <source>
        <dbReference type="SAM" id="Phobius"/>
    </source>
</evidence>
<dbReference type="InterPro" id="IPR001314">
    <property type="entry name" value="Peptidase_S1A"/>
</dbReference>
<dbReference type="PROSITE" id="PS00135">
    <property type="entry name" value="TRYPSIN_SER"/>
    <property type="match status" value="3"/>
</dbReference>
<keyword evidence="1" id="KW-1015">Disulfide bond</keyword>
<dbReference type="SMART" id="SM00020">
    <property type="entry name" value="Tryp_SPc"/>
    <property type="match status" value="4"/>
</dbReference>
<dbReference type="FunFam" id="2.40.10.10:FF:000068">
    <property type="entry name" value="transmembrane protease serine 2"/>
    <property type="match status" value="4"/>
</dbReference>
<dbReference type="InterPro" id="IPR009003">
    <property type="entry name" value="Peptidase_S1_PA"/>
</dbReference>
<feature type="domain" description="Peptidase S1" evidence="5">
    <location>
        <begin position="45"/>
        <end position="294"/>
    </location>
</feature>
<dbReference type="SUPFAM" id="SSF50494">
    <property type="entry name" value="Trypsin-like serine proteases"/>
    <property type="match status" value="4"/>
</dbReference>
<dbReference type="PRINTS" id="PR00722">
    <property type="entry name" value="CHYMOTRYPSIN"/>
</dbReference>
<dbReference type="InterPro" id="IPR001254">
    <property type="entry name" value="Trypsin_dom"/>
</dbReference>